<comment type="caution">
    <text evidence="1">The sequence shown here is derived from an EMBL/GenBank/DDBJ whole genome shotgun (WGS) entry which is preliminary data.</text>
</comment>
<proteinExistence type="predicted"/>
<name>A0A813YC89_ADIRI</name>
<organism evidence="1 2">
    <name type="scientific">Adineta ricciae</name>
    <name type="common">Rotifer</name>
    <dbReference type="NCBI Taxonomy" id="249248"/>
    <lineage>
        <taxon>Eukaryota</taxon>
        <taxon>Metazoa</taxon>
        <taxon>Spiralia</taxon>
        <taxon>Gnathifera</taxon>
        <taxon>Rotifera</taxon>
        <taxon>Eurotatoria</taxon>
        <taxon>Bdelloidea</taxon>
        <taxon>Adinetida</taxon>
        <taxon>Adinetidae</taxon>
        <taxon>Adineta</taxon>
    </lineage>
</organism>
<keyword evidence="2" id="KW-1185">Reference proteome</keyword>
<evidence type="ECO:0000313" key="1">
    <source>
        <dbReference type="EMBL" id="CAF0882232.1"/>
    </source>
</evidence>
<sequence>MFCDTGSTDFKFKFSHCKPHGKLESTTGKILDNHTGSSECRPIETKEKISQSIRTLNVLEETIRDLDLYEEKLLAFCGLWEDYPDRFYRMEFRIEMGQLVGYSNVNGSKALASFDGTLIDMIIIYPQESNRPIDHYRGRLGWSQQYIVWEKEDLSRENGWKSTRRWIRIE</sequence>
<protein>
    <submittedName>
        <fullName evidence="1">Uncharacterized protein</fullName>
    </submittedName>
</protein>
<dbReference type="Proteomes" id="UP000663828">
    <property type="component" value="Unassembled WGS sequence"/>
</dbReference>
<reference evidence="1" key="1">
    <citation type="submission" date="2021-02" db="EMBL/GenBank/DDBJ databases">
        <authorList>
            <person name="Nowell W R."/>
        </authorList>
    </citation>
    <scope>NUCLEOTIDE SEQUENCE</scope>
</reference>
<accession>A0A813YC89</accession>
<dbReference type="EMBL" id="CAJNOR010000332">
    <property type="protein sequence ID" value="CAF0882232.1"/>
    <property type="molecule type" value="Genomic_DNA"/>
</dbReference>
<evidence type="ECO:0000313" key="2">
    <source>
        <dbReference type="Proteomes" id="UP000663828"/>
    </source>
</evidence>
<dbReference type="AlphaFoldDB" id="A0A813YC89"/>
<gene>
    <name evidence="1" type="ORF">XAT740_LOCUS7063</name>
</gene>